<evidence type="ECO:0000256" key="3">
    <source>
        <dbReference type="PROSITE-ProRule" id="PRU00339"/>
    </source>
</evidence>
<keyword evidence="7" id="KW-1185">Reference proteome</keyword>
<keyword evidence="1" id="KW-0677">Repeat</keyword>
<feature type="repeat" description="TPR" evidence="3">
    <location>
        <begin position="124"/>
        <end position="157"/>
    </location>
</feature>
<comment type="caution">
    <text evidence="5">The sequence shown here is derived from an EMBL/GenBank/DDBJ whole genome shotgun (WGS) entry which is preliminary data.</text>
</comment>
<dbReference type="PROSITE" id="PS50005">
    <property type="entry name" value="TPR"/>
    <property type="match status" value="4"/>
</dbReference>
<dbReference type="OrthoDB" id="10055661at2759"/>
<dbReference type="Pfam" id="PF13374">
    <property type="entry name" value="TPR_10"/>
    <property type="match status" value="1"/>
</dbReference>
<dbReference type="Pfam" id="PF13424">
    <property type="entry name" value="TPR_12"/>
    <property type="match status" value="1"/>
</dbReference>
<gene>
    <name evidence="5" type="ORF">GPM918_LOCUS29139</name>
    <name evidence="6" type="ORF">SRO942_LOCUS29699</name>
</gene>
<feature type="repeat" description="TPR" evidence="3">
    <location>
        <begin position="166"/>
        <end position="199"/>
    </location>
</feature>
<evidence type="ECO:0000313" key="6">
    <source>
        <dbReference type="EMBL" id="CAF4154273.1"/>
    </source>
</evidence>
<dbReference type="EMBL" id="CAJOBC010044089">
    <property type="protein sequence ID" value="CAF4154273.1"/>
    <property type="molecule type" value="Genomic_DNA"/>
</dbReference>
<dbReference type="Gene3D" id="1.25.40.10">
    <property type="entry name" value="Tetratricopeptide repeat domain"/>
    <property type="match status" value="2"/>
</dbReference>
<dbReference type="PANTHER" id="PTHR45641">
    <property type="entry name" value="TETRATRICOPEPTIDE REPEAT PROTEIN (AFU_ORTHOLOGUE AFUA_6G03870)"/>
    <property type="match status" value="1"/>
</dbReference>
<evidence type="ECO:0000313" key="7">
    <source>
        <dbReference type="Proteomes" id="UP000663829"/>
    </source>
</evidence>
<feature type="region of interest" description="Disordered" evidence="4">
    <location>
        <begin position="308"/>
        <end position="330"/>
    </location>
</feature>
<dbReference type="Proteomes" id="UP000663829">
    <property type="component" value="Unassembled WGS sequence"/>
</dbReference>
<evidence type="ECO:0000256" key="1">
    <source>
        <dbReference type="ARBA" id="ARBA00022737"/>
    </source>
</evidence>
<accession>A0A815ESY5</accession>
<evidence type="ECO:0000256" key="2">
    <source>
        <dbReference type="ARBA" id="ARBA00022803"/>
    </source>
</evidence>
<dbReference type="InterPro" id="IPR011990">
    <property type="entry name" value="TPR-like_helical_dom_sf"/>
</dbReference>
<organism evidence="5 7">
    <name type="scientific">Didymodactylos carnosus</name>
    <dbReference type="NCBI Taxonomy" id="1234261"/>
    <lineage>
        <taxon>Eukaryota</taxon>
        <taxon>Metazoa</taxon>
        <taxon>Spiralia</taxon>
        <taxon>Gnathifera</taxon>
        <taxon>Rotifera</taxon>
        <taxon>Eurotatoria</taxon>
        <taxon>Bdelloidea</taxon>
        <taxon>Philodinida</taxon>
        <taxon>Philodinidae</taxon>
        <taxon>Didymodactylos</taxon>
    </lineage>
</organism>
<dbReference type="SMART" id="SM00028">
    <property type="entry name" value="TPR"/>
    <property type="match status" value="5"/>
</dbReference>
<dbReference type="EMBL" id="CAJNOQ010013079">
    <property type="protein sequence ID" value="CAF1314054.1"/>
    <property type="molecule type" value="Genomic_DNA"/>
</dbReference>
<sequence length="444" mass="52549">MLGAIFRIDEVRFDDEKEMWMIKLTMCSEHENELSDEFDYYQQQMRKHIGLASLGNLMERMGEYDKARVFYNRDLEEDPNSSVSYTGLGSGARERGEIDMALEYYSKAHEMNLKTLSAHHPNIGTNYVNLGTAYYDKGLYDKALKYDEKALNIYSKAYGEEHANVASVYQNMGVAYDEKHRYEMALQYYKKCLCIREKVLPKHHPDIALTHNSMGNTYTNLNDHQSALTSQEKAHAIYLKSLPPNHADLVNIAKHLLYLTQSEFGFEYSTPSDDEIFASQQLFKILKSFKDSYFNELYTYESRDFNDEYDKTTDEEDTTDEEESSDEEENITDYDDNQYSNIRNHFTLEEMEKIVEWVDQHPNCKLATIAHRFRKVKSMNYIPRFREYINKNGTRLEKLKNIKEFMWNEFYIKRTIEKEAIYDSDLKLFTIQKARELNWENFEA</sequence>
<dbReference type="SUPFAM" id="SSF48452">
    <property type="entry name" value="TPR-like"/>
    <property type="match status" value="1"/>
</dbReference>
<feature type="repeat" description="TPR" evidence="3">
    <location>
        <begin position="48"/>
        <end position="81"/>
    </location>
</feature>
<keyword evidence="2 3" id="KW-0802">TPR repeat</keyword>
<name>A0A815ESY5_9BILA</name>
<proteinExistence type="predicted"/>
<reference evidence="5" key="1">
    <citation type="submission" date="2021-02" db="EMBL/GenBank/DDBJ databases">
        <authorList>
            <person name="Nowell W R."/>
        </authorList>
    </citation>
    <scope>NUCLEOTIDE SEQUENCE</scope>
</reference>
<dbReference type="PANTHER" id="PTHR45641:SF1">
    <property type="entry name" value="AAA+ ATPASE DOMAIN-CONTAINING PROTEIN"/>
    <property type="match status" value="1"/>
</dbReference>
<feature type="non-terminal residue" evidence="5">
    <location>
        <position position="1"/>
    </location>
</feature>
<evidence type="ECO:0000256" key="4">
    <source>
        <dbReference type="SAM" id="MobiDB-lite"/>
    </source>
</evidence>
<protein>
    <submittedName>
        <fullName evidence="5">Uncharacterized protein</fullName>
    </submittedName>
</protein>
<feature type="compositionally biased region" description="Acidic residues" evidence="4">
    <location>
        <begin position="313"/>
        <end position="330"/>
    </location>
</feature>
<evidence type="ECO:0000313" key="5">
    <source>
        <dbReference type="EMBL" id="CAF1314054.1"/>
    </source>
</evidence>
<dbReference type="AlphaFoldDB" id="A0A815ESY5"/>
<dbReference type="InterPro" id="IPR019734">
    <property type="entry name" value="TPR_rpt"/>
</dbReference>
<dbReference type="Proteomes" id="UP000681722">
    <property type="component" value="Unassembled WGS sequence"/>
</dbReference>
<feature type="repeat" description="TPR" evidence="3">
    <location>
        <begin position="82"/>
        <end position="115"/>
    </location>
</feature>